<dbReference type="Pfam" id="PF01494">
    <property type="entry name" value="FAD_binding_3"/>
    <property type="match status" value="1"/>
</dbReference>
<evidence type="ECO:0000256" key="3">
    <source>
        <dbReference type="ARBA" id="ARBA00022827"/>
    </source>
</evidence>
<comment type="similarity">
    <text evidence="1">Belongs to the paxM FAD-dependent monooxygenase family.</text>
</comment>
<gene>
    <name evidence="8" type="ORF">BDV98DRAFT_569772</name>
</gene>
<sequence length="498" mass="55178">MAQHIRGGIKTAKRYPKAEISLHFIIVGGGIAGLATAFALSLVGHRVTVIEESDGRIQTNNGVTCPPNMSKILQDWGLQSWLDQVGGKVANFRLTAAHSGDELGVVHMDTKYAGKIESDFFFLLYDDLYTLLRSLVDIEGVEVLLNRKVVDIDTHAVSVTLSGDSVQASLKADVIIGADGKDSLVRSVVNSGSFIKEVPTGSEPADPAGLVISSAVFQTKVLTEDPELAMLLEPHLWTLWCGNKYYATGALCSPDLYYVVMFSEVSSNATSAVEDIKNDWKEDLKYGTNKLKLDHIEHRKSESEARFHKLLDLAGDQLRSMRYDGFGSAYLENAVDDSGSVCLVGDAGHPIVPYSWHSAALGVEDACTLLHLFAGIQRHDQIPRLLNAYEEIRQPRWENILDAEKAYRTELAMPPGPARDARDQFFGELARMNSTFEEEDDEVVSEDVERLRMAWIKTMAAYNFDAREAVDDWFSKWGGILHRTVDLSEGVEDDFKTK</sequence>
<dbReference type="InterPro" id="IPR036188">
    <property type="entry name" value="FAD/NAD-bd_sf"/>
</dbReference>
<keyword evidence="2" id="KW-0285">Flavoprotein</keyword>
<dbReference type="PRINTS" id="PR00420">
    <property type="entry name" value="RNGMNOXGNASE"/>
</dbReference>
<dbReference type="GO" id="GO:0004497">
    <property type="term" value="F:monooxygenase activity"/>
    <property type="evidence" value="ECO:0007669"/>
    <property type="project" value="UniProtKB-KW"/>
</dbReference>
<dbReference type="SUPFAM" id="SSF51905">
    <property type="entry name" value="FAD/NAD(P)-binding domain"/>
    <property type="match status" value="1"/>
</dbReference>
<dbReference type="OrthoDB" id="5428495at2759"/>
<protein>
    <recommendedName>
        <fullName evidence="7">FAD-binding domain-containing protein</fullName>
    </recommendedName>
</protein>
<dbReference type="EMBL" id="ML178829">
    <property type="protein sequence ID" value="TFL00416.1"/>
    <property type="molecule type" value="Genomic_DNA"/>
</dbReference>
<organism evidence="8 9">
    <name type="scientific">Pterulicium gracile</name>
    <dbReference type="NCBI Taxonomy" id="1884261"/>
    <lineage>
        <taxon>Eukaryota</taxon>
        <taxon>Fungi</taxon>
        <taxon>Dikarya</taxon>
        <taxon>Basidiomycota</taxon>
        <taxon>Agaricomycotina</taxon>
        <taxon>Agaricomycetes</taxon>
        <taxon>Agaricomycetidae</taxon>
        <taxon>Agaricales</taxon>
        <taxon>Pleurotineae</taxon>
        <taxon>Pterulaceae</taxon>
        <taxon>Pterulicium</taxon>
    </lineage>
</organism>
<dbReference type="PANTHER" id="PTHR13789">
    <property type="entry name" value="MONOOXYGENASE"/>
    <property type="match status" value="1"/>
</dbReference>
<proteinExistence type="inferred from homology"/>
<evidence type="ECO:0000256" key="1">
    <source>
        <dbReference type="ARBA" id="ARBA00007992"/>
    </source>
</evidence>
<keyword evidence="6" id="KW-0472">Membrane</keyword>
<keyword evidence="3" id="KW-0274">FAD</keyword>
<keyword evidence="5" id="KW-0503">Monooxygenase</keyword>
<dbReference type="InterPro" id="IPR002938">
    <property type="entry name" value="FAD-bd"/>
</dbReference>
<feature type="domain" description="FAD-binding" evidence="7">
    <location>
        <begin position="25"/>
        <end position="190"/>
    </location>
</feature>
<dbReference type="STRING" id="1884261.A0A5C3QEC0"/>
<dbReference type="AlphaFoldDB" id="A0A5C3QEC0"/>
<dbReference type="Gene3D" id="3.50.50.60">
    <property type="entry name" value="FAD/NAD(P)-binding domain"/>
    <property type="match status" value="1"/>
</dbReference>
<keyword evidence="9" id="KW-1185">Reference proteome</keyword>
<reference evidence="8 9" key="1">
    <citation type="journal article" date="2019" name="Nat. Ecol. Evol.">
        <title>Megaphylogeny resolves global patterns of mushroom evolution.</title>
        <authorList>
            <person name="Varga T."/>
            <person name="Krizsan K."/>
            <person name="Foldi C."/>
            <person name="Dima B."/>
            <person name="Sanchez-Garcia M."/>
            <person name="Sanchez-Ramirez S."/>
            <person name="Szollosi G.J."/>
            <person name="Szarkandi J.G."/>
            <person name="Papp V."/>
            <person name="Albert L."/>
            <person name="Andreopoulos W."/>
            <person name="Angelini C."/>
            <person name="Antonin V."/>
            <person name="Barry K.W."/>
            <person name="Bougher N.L."/>
            <person name="Buchanan P."/>
            <person name="Buyck B."/>
            <person name="Bense V."/>
            <person name="Catcheside P."/>
            <person name="Chovatia M."/>
            <person name="Cooper J."/>
            <person name="Damon W."/>
            <person name="Desjardin D."/>
            <person name="Finy P."/>
            <person name="Geml J."/>
            <person name="Haridas S."/>
            <person name="Hughes K."/>
            <person name="Justo A."/>
            <person name="Karasinski D."/>
            <person name="Kautmanova I."/>
            <person name="Kiss B."/>
            <person name="Kocsube S."/>
            <person name="Kotiranta H."/>
            <person name="LaButti K.M."/>
            <person name="Lechner B.E."/>
            <person name="Liimatainen K."/>
            <person name="Lipzen A."/>
            <person name="Lukacs Z."/>
            <person name="Mihaltcheva S."/>
            <person name="Morgado L.N."/>
            <person name="Niskanen T."/>
            <person name="Noordeloos M.E."/>
            <person name="Ohm R.A."/>
            <person name="Ortiz-Santana B."/>
            <person name="Ovrebo C."/>
            <person name="Racz N."/>
            <person name="Riley R."/>
            <person name="Savchenko A."/>
            <person name="Shiryaev A."/>
            <person name="Soop K."/>
            <person name="Spirin V."/>
            <person name="Szebenyi C."/>
            <person name="Tomsovsky M."/>
            <person name="Tulloss R.E."/>
            <person name="Uehling J."/>
            <person name="Grigoriev I.V."/>
            <person name="Vagvolgyi C."/>
            <person name="Papp T."/>
            <person name="Martin F.M."/>
            <person name="Miettinen O."/>
            <person name="Hibbett D.S."/>
            <person name="Nagy L.G."/>
        </authorList>
    </citation>
    <scope>NUCLEOTIDE SEQUENCE [LARGE SCALE GENOMIC DNA]</scope>
    <source>
        <strain evidence="8 9">CBS 309.79</strain>
    </source>
</reference>
<feature type="transmembrane region" description="Helical" evidence="6">
    <location>
        <begin position="20"/>
        <end position="43"/>
    </location>
</feature>
<accession>A0A5C3QEC0</accession>
<keyword evidence="4" id="KW-0560">Oxidoreductase</keyword>
<evidence type="ECO:0000256" key="2">
    <source>
        <dbReference type="ARBA" id="ARBA00022630"/>
    </source>
</evidence>
<keyword evidence="6" id="KW-1133">Transmembrane helix</keyword>
<evidence type="ECO:0000256" key="6">
    <source>
        <dbReference type="SAM" id="Phobius"/>
    </source>
</evidence>
<dbReference type="PANTHER" id="PTHR13789:SF309">
    <property type="entry name" value="PUTATIVE (AFU_ORTHOLOGUE AFUA_6G14510)-RELATED"/>
    <property type="match status" value="1"/>
</dbReference>
<evidence type="ECO:0000256" key="4">
    <source>
        <dbReference type="ARBA" id="ARBA00023002"/>
    </source>
</evidence>
<dbReference type="InterPro" id="IPR050493">
    <property type="entry name" value="FAD-dep_Monooxygenase_BioMet"/>
</dbReference>
<dbReference type="GO" id="GO:0071949">
    <property type="term" value="F:FAD binding"/>
    <property type="evidence" value="ECO:0007669"/>
    <property type="project" value="InterPro"/>
</dbReference>
<keyword evidence="6" id="KW-0812">Transmembrane</keyword>
<evidence type="ECO:0000313" key="9">
    <source>
        <dbReference type="Proteomes" id="UP000305067"/>
    </source>
</evidence>
<dbReference type="Proteomes" id="UP000305067">
    <property type="component" value="Unassembled WGS sequence"/>
</dbReference>
<evidence type="ECO:0000313" key="8">
    <source>
        <dbReference type="EMBL" id="TFL00416.1"/>
    </source>
</evidence>
<evidence type="ECO:0000259" key="7">
    <source>
        <dbReference type="Pfam" id="PF01494"/>
    </source>
</evidence>
<evidence type="ECO:0000256" key="5">
    <source>
        <dbReference type="ARBA" id="ARBA00023033"/>
    </source>
</evidence>
<name>A0A5C3QEC0_9AGAR</name>